<accession>A0A165HMN3</accession>
<dbReference type="Proteomes" id="UP000076871">
    <property type="component" value="Unassembled WGS sequence"/>
</dbReference>
<dbReference type="RefSeq" id="XP_040769583.1">
    <property type="nucleotide sequence ID" value="XM_040901392.1"/>
</dbReference>
<dbReference type="InParanoid" id="A0A165HMN3"/>
<evidence type="ECO:0000313" key="2">
    <source>
        <dbReference type="EMBL" id="KZT11935.1"/>
    </source>
</evidence>
<reference evidence="2 3" key="1">
    <citation type="journal article" date="2016" name="Mol. Biol. Evol.">
        <title>Comparative Genomics of Early-Diverging Mushroom-Forming Fungi Provides Insights into the Origins of Lignocellulose Decay Capabilities.</title>
        <authorList>
            <person name="Nagy L.G."/>
            <person name="Riley R."/>
            <person name="Tritt A."/>
            <person name="Adam C."/>
            <person name="Daum C."/>
            <person name="Floudas D."/>
            <person name="Sun H."/>
            <person name="Yadav J.S."/>
            <person name="Pangilinan J."/>
            <person name="Larsson K.H."/>
            <person name="Matsuura K."/>
            <person name="Barry K."/>
            <person name="Labutti K."/>
            <person name="Kuo R."/>
            <person name="Ohm R.A."/>
            <person name="Bhattacharya S.S."/>
            <person name="Shirouzu T."/>
            <person name="Yoshinaga Y."/>
            <person name="Martin F.M."/>
            <person name="Grigoriev I.V."/>
            <person name="Hibbett D.S."/>
        </authorList>
    </citation>
    <scope>NUCLEOTIDE SEQUENCE [LARGE SCALE GENOMIC DNA]</scope>
    <source>
        <strain evidence="2 3">93-53</strain>
    </source>
</reference>
<gene>
    <name evidence="2" type="ORF">LAESUDRAFT_158878</name>
</gene>
<keyword evidence="1" id="KW-1133">Transmembrane helix</keyword>
<evidence type="ECO:0000256" key="1">
    <source>
        <dbReference type="SAM" id="Phobius"/>
    </source>
</evidence>
<dbReference type="GeneID" id="63818424"/>
<evidence type="ECO:0000313" key="3">
    <source>
        <dbReference type="Proteomes" id="UP000076871"/>
    </source>
</evidence>
<name>A0A165HMN3_9APHY</name>
<dbReference type="AlphaFoldDB" id="A0A165HMN3"/>
<protein>
    <submittedName>
        <fullName evidence="2">Uncharacterized protein</fullName>
    </submittedName>
</protein>
<proteinExistence type="predicted"/>
<feature type="transmembrane region" description="Helical" evidence="1">
    <location>
        <begin position="6"/>
        <end position="23"/>
    </location>
</feature>
<keyword evidence="1" id="KW-0812">Transmembrane</keyword>
<keyword evidence="3" id="KW-1185">Reference proteome</keyword>
<dbReference type="EMBL" id="KV427606">
    <property type="protein sequence ID" value="KZT11935.1"/>
    <property type="molecule type" value="Genomic_DNA"/>
</dbReference>
<sequence length="93" mass="10693">MYDISGVAVVAVLLSSVLVRFLYRRHRHTHTAYSMLPYDRGLRFIPNARCLVFSRHLLTLCTIAHRRRTLHDFSHRGRSLGCSFSGVRVISHG</sequence>
<keyword evidence="1" id="KW-0472">Membrane</keyword>
<organism evidence="2 3">
    <name type="scientific">Laetiporus sulphureus 93-53</name>
    <dbReference type="NCBI Taxonomy" id="1314785"/>
    <lineage>
        <taxon>Eukaryota</taxon>
        <taxon>Fungi</taxon>
        <taxon>Dikarya</taxon>
        <taxon>Basidiomycota</taxon>
        <taxon>Agaricomycotina</taxon>
        <taxon>Agaricomycetes</taxon>
        <taxon>Polyporales</taxon>
        <taxon>Laetiporus</taxon>
    </lineage>
</organism>